<proteinExistence type="predicted"/>
<name>A0ABC8MAA1_ERUVS</name>
<dbReference type="Proteomes" id="UP001642260">
    <property type="component" value="Unassembled WGS sequence"/>
</dbReference>
<sequence>MLSEPRALLFRFFSLIQNLFWAYLDSSLSHFIFILISSSIRPQILRFNSNAEDLCKRSQSEFHSGEFSSASRSFDSISSSRFSSRSKLQSSIRISLISHKLSGIGIS</sequence>
<feature type="region of interest" description="Disordered" evidence="1">
    <location>
        <begin position="65"/>
        <end position="87"/>
    </location>
</feature>
<accession>A0ABC8MAA1</accession>
<gene>
    <name evidence="2" type="ORF">ERUC_LOCUS45049</name>
</gene>
<dbReference type="EMBL" id="CAKOAT010996780">
    <property type="protein sequence ID" value="CAH8392566.1"/>
    <property type="molecule type" value="Genomic_DNA"/>
</dbReference>
<evidence type="ECO:0000313" key="3">
    <source>
        <dbReference type="Proteomes" id="UP001642260"/>
    </source>
</evidence>
<organism evidence="2 3">
    <name type="scientific">Eruca vesicaria subsp. sativa</name>
    <name type="common">Garden rocket</name>
    <name type="synonym">Eruca sativa</name>
    <dbReference type="NCBI Taxonomy" id="29727"/>
    <lineage>
        <taxon>Eukaryota</taxon>
        <taxon>Viridiplantae</taxon>
        <taxon>Streptophyta</taxon>
        <taxon>Embryophyta</taxon>
        <taxon>Tracheophyta</taxon>
        <taxon>Spermatophyta</taxon>
        <taxon>Magnoliopsida</taxon>
        <taxon>eudicotyledons</taxon>
        <taxon>Gunneridae</taxon>
        <taxon>Pentapetalae</taxon>
        <taxon>rosids</taxon>
        <taxon>malvids</taxon>
        <taxon>Brassicales</taxon>
        <taxon>Brassicaceae</taxon>
        <taxon>Brassiceae</taxon>
        <taxon>Eruca</taxon>
    </lineage>
</organism>
<evidence type="ECO:0000313" key="2">
    <source>
        <dbReference type="EMBL" id="CAH8392566.1"/>
    </source>
</evidence>
<dbReference type="AlphaFoldDB" id="A0ABC8MAA1"/>
<keyword evidence="3" id="KW-1185">Reference proteome</keyword>
<reference evidence="2 3" key="1">
    <citation type="submission" date="2022-03" db="EMBL/GenBank/DDBJ databases">
        <authorList>
            <person name="Macdonald S."/>
            <person name="Ahmed S."/>
            <person name="Newling K."/>
        </authorList>
    </citation>
    <scope>NUCLEOTIDE SEQUENCE [LARGE SCALE GENOMIC DNA]</scope>
</reference>
<evidence type="ECO:0000256" key="1">
    <source>
        <dbReference type="SAM" id="MobiDB-lite"/>
    </source>
</evidence>
<comment type="caution">
    <text evidence="2">The sequence shown here is derived from an EMBL/GenBank/DDBJ whole genome shotgun (WGS) entry which is preliminary data.</text>
</comment>
<protein>
    <submittedName>
        <fullName evidence="2">Uncharacterized protein</fullName>
    </submittedName>
</protein>